<feature type="region of interest" description="Disordered" evidence="1">
    <location>
        <begin position="14"/>
        <end position="69"/>
    </location>
</feature>
<gene>
    <name evidence="2" type="ORF">GA0074696_2855</name>
</gene>
<organism evidence="2 3">
    <name type="scientific">Micromonospora purpureochromogenes</name>
    <dbReference type="NCBI Taxonomy" id="47872"/>
    <lineage>
        <taxon>Bacteria</taxon>
        <taxon>Bacillati</taxon>
        <taxon>Actinomycetota</taxon>
        <taxon>Actinomycetes</taxon>
        <taxon>Micromonosporales</taxon>
        <taxon>Micromonosporaceae</taxon>
        <taxon>Micromonospora</taxon>
    </lineage>
</organism>
<feature type="region of interest" description="Disordered" evidence="1">
    <location>
        <begin position="117"/>
        <end position="137"/>
    </location>
</feature>
<protein>
    <submittedName>
        <fullName evidence="2">Uncharacterized protein</fullName>
    </submittedName>
</protein>
<feature type="compositionally biased region" description="Basic residues" evidence="1">
    <location>
        <begin position="48"/>
        <end position="66"/>
    </location>
</feature>
<accession>A0A1C4XUH1</accession>
<name>A0A1C4XUH1_9ACTN</name>
<dbReference type="EMBL" id="LT607410">
    <property type="protein sequence ID" value="SCF12127.1"/>
    <property type="molecule type" value="Genomic_DNA"/>
</dbReference>
<evidence type="ECO:0000256" key="1">
    <source>
        <dbReference type="SAM" id="MobiDB-lite"/>
    </source>
</evidence>
<feature type="region of interest" description="Disordered" evidence="1">
    <location>
        <begin position="163"/>
        <end position="184"/>
    </location>
</feature>
<sequence length="293" mass="31089">MVRGLWVVQPVTRRPLRRSDRSPAGSGSTCGVRVDGDAPPVVLVPPERHHRRTAVRTQRTRRRGGRGLRPGGLLRVSALAEDFSWRAADLRSEMSPHPVSPKIVPLSISVRTQAATPMARPRTAAPGQGAAGESWSPPFTFSPSQPIYLQSRAMRAPTICSRRCCSPTPTPGRSRRPHETAASLASEADWPCSAALAVGPIAPTRPTGVTGSGGQTPRAVGGTSRSIRGRRTRYSQRSFAAPVRFAAVRPVGVYRHVASTSPGCLLGAFVQAGAPDRGWSGGLGDRPVAWAAP</sequence>
<dbReference type="AlphaFoldDB" id="A0A1C4XUH1"/>
<reference evidence="2 3" key="1">
    <citation type="submission" date="2016-06" db="EMBL/GenBank/DDBJ databases">
        <authorList>
            <person name="Kjaerup R.B."/>
            <person name="Dalgaard T.S."/>
            <person name="Juul-Madsen H.R."/>
        </authorList>
    </citation>
    <scope>NUCLEOTIDE SEQUENCE [LARGE SCALE GENOMIC DNA]</scope>
    <source>
        <strain evidence="2 3">DSM 43821</strain>
    </source>
</reference>
<evidence type="ECO:0000313" key="3">
    <source>
        <dbReference type="Proteomes" id="UP000198228"/>
    </source>
</evidence>
<dbReference type="Proteomes" id="UP000198228">
    <property type="component" value="Chromosome I"/>
</dbReference>
<evidence type="ECO:0000313" key="2">
    <source>
        <dbReference type="EMBL" id="SCF12127.1"/>
    </source>
</evidence>
<feature type="compositionally biased region" description="Low complexity" evidence="1">
    <location>
        <begin position="117"/>
        <end position="126"/>
    </location>
</feature>
<proteinExistence type="predicted"/>
<feature type="region of interest" description="Disordered" evidence="1">
    <location>
        <begin position="201"/>
        <end position="232"/>
    </location>
</feature>